<dbReference type="GO" id="GO:0004141">
    <property type="term" value="F:dethiobiotin synthase activity"/>
    <property type="evidence" value="ECO:0007669"/>
    <property type="project" value="UniProtKB-UniRule"/>
</dbReference>
<dbReference type="STRING" id="888061.AXF15_08770"/>
<dbReference type="InterPro" id="IPR004472">
    <property type="entry name" value="DTB_synth_BioD"/>
</dbReference>
<dbReference type="GO" id="GO:0005524">
    <property type="term" value="F:ATP binding"/>
    <property type="evidence" value="ECO:0007669"/>
    <property type="project" value="UniProtKB-UniRule"/>
</dbReference>
<dbReference type="Gene3D" id="3.40.50.300">
    <property type="entry name" value="P-loop containing nucleotide triphosphate hydrolases"/>
    <property type="match status" value="1"/>
</dbReference>
<keyword evidence="2" id="KW-0436">Ligase</keyword>
<accession>A0A109W635</accession>
<keyword evidence="4" id="KW-1185">Reference proteome</keyword>
<organism evidence="3 4">
    <name type="scientific">Desulfomicrobium orale DSM 12838</name>
    <dbReference type="NCBI Taxonomy" id="888061"/>
    <lineage>
        <taxon>Bacteria</taxon>
        <taxon>Pseudomonadati</taxon>
        <taxon>Thermodesulfobacteriota</taxon>
        <taxon>Desulfovibrionia</taxon>
        <taxon>Desulfovibrionales</taxon>
        <taxon>Desulfomicrobiaceae</taxon>
        <taxon>Desulfomicrobium</taxon>
    </lineage>
</organism>
<comment type="pathway">
    <text evidence="2">Cofactor biosynthesis; biotin biosynthesis; biotin from 7,8-diaminononanoate: step 1/2.</text>
</comment>
<feature type="binding site" evidence="2">
    <location>
        <position position="39"/>
    </location>
    <ligand>
        <name>substrate</name>
    </ligand>
</feature>
<evidence type="ECO:0000313" key="4">
    <source>
        <dbReference type="Proteomes" id="UP000063964"/>
    </source>
</evidence>
<dbReference type="AlphaFoldDB" id="A0A109W635"/>
<dbReference type="GO" id="GO:0005829">
    <property type="term" value="C:cytosol"/>
    <property type="evidence" value="ECO:0007669"/>
    <property type="project" value="TreeGrafter"/>
</dbReference>
<dbReference type="CDD" id="cd03109">
    <property type="entry name" value="DTBS"/>
    <property type="match status" value="1"/>
</dbReference>
<feature type="binding site" evidence="2">
    <location>
        <position position="16"/>
    </location>
    <ligand>
        <name>Mg(2+)</name>
        <dbReference type="ChEBI" id="CHEBI:18420"/>
    </ligand>
</feature>
<dbReference type="PIRSF" id="PIRSF006755">
    <property type="entry name" value="DTB_synth"/>
    <property type="match status" value="1"/>
</dbReference>
<dbReference type="GO" id="GO:0009102">
    <property type="term" value="P:biotin biosynthetic process"/>
    <property type="evidence" value="ECO:0007669"/>
    <property type="project" value="UniProtKB-UniRule"/>
</dbReference>
<keyword evidence="2" id="KW-0067">ATP-binding</keyword>
<dbReference type="InterPro" id="IPR027417">
    <property type="entry name" value="P-loop_NTPase"/>
</dbReference>
<dbReference type="GO" id="GO:0000287">
    <property type="term" value="F:magnesium ion binding"/>
    <property type="evidence" value="ECO:0007669"/>
    <property type="project" value="UniProtKB-UniRule"/>
</dbReference>
<dbReference type="Proteomes" id="UP000063964">
    <property type="component" value="Chromosome"/>
</dbReference>
<reference evidence="4" key="1">
    <citation type="submission" date="2016-02" db="EMBL/GenBank/DDBJ databases">
        <authorList>
            <person name="Holder M.E."/>
            <person name="Ajami N.J."/>
            <person name="Petrosino J.F."/>
        </authorList>
    </citation>
    <scope>NUCLEOTIDE SEQUENCE [LARGE SCALE GENOMIC DNA]</scope>
    <source>
        <strain evidence="4">DSM 12838</strain>
    </source>
</reference>
<feature type="binding site" evidence="2">
    <location>
        <begin position="168"/>
        <end position="169"/>
    </location>
    <ligand>
        <name>ATP</name>
        <dbReference type="ChEBI" id="CHEBI:30616"/>
    </ligand>
</feature>
<dbReference type="PANTHER" id="PTHR43210">
    <property type="entry name" value="DETHIOBIOTIN SYNTHETASE"/>
    <property type="match status" value="1"/>
</dbReference>
<dbReference type="PANTHER" id="PTHR43210:SF5">
    <property type="entry name" value="DETHIOBIOTIN SYNTHETASE"/>
    <property type="match status" value="1"/>
</dbReference>
<comment type="similarity">
    <text evidence="2">Belongs to the dethiobiotin synthetase family.</text>
</comment>
<feature type="binding site" evidence="2">
    <location>
        <begin position="108"/>
        <end position="111"/>
    </location>
    <ligand>
        <name>ATP</name>
        <dbReference type="ChEBI" id="CHEBI:30616"/>
    </ligand>
</feature>
<dbReference type="OrthoDB" id="9802097at2"/>
<dbReference type="Pfam" id="PF13500">
    <property type="entry name" value="AAA_26"/>
    <property type="match status" value="1"/>
</dbReference>
<protein>
    <recommendedName>
        <fullName evidence="2">ATP-dependent dethiobiotin synthetase BioD</fullName>
        <ecNumber evidence="2">6.3.3.3</ecNumber>
    </recommendedName>
    <alternativeName>
        <fullName evidence="2">DTB synthetase</fullName>
        <shortName evidence="2">DTBS</shortName>
    </alternativeName>
    <alternativeName>
        <fullName evidence="2">Dethiobiotin synthase</fullName>
    </alternativeName>
</protein>
<dbReference type="UniPathway" id="UPA00078">
    <property type="reaction ID" value="UER00161"/>
</dbReference>
<dbReference type="EMBL" id="CP014230">
    <property type="protein sequence ID" value="AMD93183.1"/>
    <property type="molecule type" value="Genomic_DNA"/>
</dbReference>
<keyword evidence="1 2" id="KW-0093">Biotin biosynthesis</keyword>
<proteinExistence type="inferred from homology"/>
<feature type="binding site" evidence="2">
    <location>
        <position position="108"/>
    </location>
    <ligand>
        <name>Mg(2+)</name>
        <dbReference type="ChEBI" id="CHEBI:18420"/>
    </ligand>
</feature>
<dbReference type="EC" id="6.3.3.3" evidence="2"/>
<feature type="active site" evidence="2">
    <location>
        <position position="35"/>
    </location>
</feature>
<keyword evidence="2" id="KW-0479">Metal-binding</keyword>
<evidence type="ECO:0000256" key="1">
    <source>
        <dbReference type="ARBA" id="ARBA00022756"/>
    </source>
</evidence>
<keyword evidence="2" id="KW-0547">Nucleotide-binding</keyword>
<dbReference type="NCBIfam" id="TIGR00347">
    <property type="entry name" value="bioD"/>
    <property type="match status" value="1"/>
</dbReference>
<comment type="caution">
    <text evidence="2">Lacks conserved residue(s) required for the propagation of feature annotation.</text>
</comment>
<comment type="function">
    <text evidence="2">Catalyzes a mechanistically unusual reaction, the ATP-dependent insertion of CO2 between the N7 and N8 nitrogen atoms of 7,8-diaminopelargonic acid (DAPA, also called 7,8-diammoniononanoate) to form a ureido ring.</text>
</comment>
<keyword evidence="2" id="KW-0460">Magnesium</keyword>
<dbReference type="SUPFAM" id="SSF52540">
    <property type="entry name" value="P-loop containing nucleoside triphosphate hydrolases"/>
    <property type="match status" value="1"/>
</dbReference>
<comment type="subcellular location">
    <subcellularLocation>
        <location evidence="2">Cytoplasm</location>
    </subcellularLocation>
</comment>
<evidence type="ECO:0000313" key="3">
    <source>
        <dbReference type="EMBL" id="AMD93183.1"/>
    </source>
</evidence>
<dbReference type="RefSeq" id="WP_066606167.1">
    <property type="nucleotide sequence ID" value="NZ_CP014230.1"/>
</dbReference>
<feature type="binding site" evidence="2">
    <location>
        <position position="49"/>
    </location>
    <ligand>
        <name>Mg(2+)</name>
        <dbReference type="ChEBI" id="CHEBI:18420"/>
    </ligand>
</feature>
<sequence length="223" mass="23688">MNIIFITGTDTDAGKTMLSLLVMHALHGRDAVYLKPVQTGCSDPDTDSDPAFVHRHLPDGLPTTPAQAIHACRVPPKAPLFAGEPVDFQAAVNFVLAHAAWYSWTVVEGAGGVLVPVTSEKTMLDLALETKASILVAGRAGLGTINHTLLTLEAIRARQGSCLGVFLLDPDDATPEAERNENIRAISGISGFPVHGVIGRIDNPLHPPASVLAMIHRVLATRF</sequence>
<comment type="cofactor">
    <cofactor evidence="2">
        <name>Mg(2+)</name>
        <dbReference type="ChEBI" id="CHEBI:18420"/>
    </cofactor>
</comment>
<comment type="subunit">
    <text evidence="2">Homodimer.</text>
</comment>
<keyword evidence="2" id="KW-0963">Cytoplasm</keyword>
<gene>
    <name evidence="2" type="primary">bioD</name>
    <name evidence="3" type="ORF">AXF15_08770</name>
</gene>
<evidence type="ECO:0000256" key="2">
    <source>
        <dbReference type="HAMAP-Rule" id="MF_00336"/>
    </source>
</evidence>
<dbReference type="KEGG" id="doa:AXF15_08770"/>
<dbReference type="HAMAP" id="MF_00336">
    <property type="entry name" value="BioD"/>
    <property type="match status" value="1"/>
</dbReference>
<name>A0A109W635_9BACT</name>
<comment type="catalytic activity">
    <reaction evidence="2">
        <text>(7R,8S)-7,8-diammoniononanoate + CO2 + ATP = (4R,5S)-dethiobiotin + ADP + phosphate + 3 H(+)</text>
        <dbReference type="Rhea" id="RHEA:15805"/>
        <dbReference type="ChEBI" id="CHEBI:15378"/>
        <dbReference type="ChEBI" id="CHEBI:16526"/>
        <dbReference type="ChEBI" id="CHEBI:30616"/>
        <dbReference type="ChEBI" id="CHEBI:43474"/>
        <dbReference type="ChEBI" id="CHEBI:149469"/>
        <dbReference type="ChEBI" id="CHEBI:149473"/>
        <dbReference type="ChEBI" id="CHEBI:456216"/>
        <dbReference type="EC" id="6.3.3.3"/>
    </reaction>
</comment>
<feature type="binding site" evidence="2">
    <location>
        <position position="49"/>
    </location>
    <ligand>
        <name>ATP</name>
        <dbReference type="ChEBI" id="CHEBI:30616"/>
    </ligand>
</feature>